<proteinExistence type="predicted"/>
<protein>
    <submittedName>
        <fullName evidence="2">ParE toxin of type II toxin-antitoxin system, parDE</fullName>
    </submittedName>
</protein>
<dbReference type="Pfam" id="PF05016">
    <property type="entry name" value="ParE_toxin"/>
    <property type="match status" value="1"/>
</dbReference>
<evidence type="ECO:0000256" key="1">
    <source>
        <dbReference type="ARBA" id="ARBA00022649"/>
    </source>
</evidence>
<accession>A0A1M7QMM9</accession>
<dbReference type="RefSeq" id="WP_073097787.1">
    <property type="nucleotide sequence ID" value="NZ_FRCY01000020.1"/>
</dbReference>
<dbReference type="AlphaFoldDB" id="A0A1M7QMM9"/>
<dbReference type="Gene3D" id="3.30.2310.20">
    <property type="entry name" value="RelE-like"/>
    <property type="match status" value="1"/>
</dbReference>
<reference evidence="2 3" key="1">
    <citation type="submission" date="2016-11" db="EMBL/GenBank/DDBJ databases">
        <authorList>
            <person name="Jaros S."/>
            <person name="Januszkiewicz K."/>
            <person name="Wedrychowicz H."/>
        </authorList>
    </citation>
    <scope>NUCLEOTIDE SEQUENCE [LARGE SCALE GENOMIC DNA]</scope>
    <source>
        <strain evidence="2 3">CGMCC 1.6102</strain>
    </source>
</reference>
<dbReference type="EMBL" id="FRCY01000020">
    <property type="protein sequence ID" value="SHN32519.1"/>
    <property type="molecule type" value="Genomic_DNA"/>
</dbReference>
<evidence type="ECO:0000313" key="3">
    <source>
        <dbReference type="Proteomes" id="UP000184513"/>
    </source>
</evidence>
<sequence length="99" mass="11983">MALEIVWTRRAQAGYARIIEYLETHFTEKEIRDFVRQSHEFFELLGQYPEMLAGTKKQKHVHRGPINKHTILTYRIRPRKGRIELINIRSSRKRPLKRQ</sequence>
<name>A0A1M7QMM9_9BACT</name>
<dbReference type="Proteomes" id="UP000184513">
    <property type="component" value="Unassembled WGS sequence"/>
</dbReference>
<gene>
    <name evidence="2" type="ORF">SAMN04488057_12059</name>
</gene>
<keyword evidence="1" id="KW-1277">Toxin-antitoxin system</keyword>
<organism evidence="2 3">
    <name type="scientific">Cyclobacterium lianum</name>
    <dbReference type="NCBI Taxonomy" id="388280"/>
    <lineage>
        <taxon>Bacteria</taxon>
        <taxon>Pseudomonadati</taxon>
        <taxon>Bacteroidota</taxon>
        <taxon>Cytophagia</taxon>
        <taxon>Cytophagales</taxon>
        <taxon>Cyclobacteriaceae</taxon>
        <taxon>Cyclobacterium</taxon>
    </lineage>
</organism>
<keyword evidence="3" id="KW-1185">Reference proteome</keyword>
<evidence type="ECO:0000313" key="2">
    <source>
        <dbReference type="EMBL" id="SHN32519.1"/>
    </source>
</evidence>
<dbReference type="OrthoDB" id="963196at2"/>
<dbReference type="InterPro" id="IPR035093">
    <property type="entry name" value="RelE/ParE_toxin_dom_sf"/>
</dbReference>
<dbReference type="STRING" id="388280.SAMN04488057_12059"/>
<dbReference type="InterPro" id="IPR007712">
    <property type="entry name" value="RelE/ParE_toxin"/>
</dbReference>